<keyword evidence="4" id="KW-1185">Reference proteome</keyword>
<gene>
    <name evidence="3" type="primary">DNAJ1</name>
    <name evidence="3" type="ORF">SNEC2469_LOCUS10454</name>
</gene>
<dbReference type="InterPro" id="IPR018253">
    <property type="entry name" value="DnaJ_domain_CS"/>
</dbReference>
<dbReference type="GO" id="GO:0005789">
    <property type="term" value="C:endoplasmic reticulum membrane"/>
    <property type="evidence" value="ECO:0007669"/>
    <property type="project" value="TreeGrafter"/>
</dbReference>
<organism evidence="3 4">
    <name type="scientific">Symbiodinium necroappetens</name>
    <dbReference type="NCBI Taxonomy" id="1628268"/>
    <lineage>
        <taxon>Eukaryota</taxon>
        <taxon>Sar</taxon>
        <taxon>Alveolata</taxon>
        <taxon>Dinophyceae</taxon>
        <taxon>Suessiales</taxon>
        <taxon>Symbiodiniaceae</taxon>
        <taxon>Symbiodinium</taxon>
    </lineage>
</organism>
<feature type="compositionally biased region" description="Polar residues" evidence="1">
    <location>
        <begin position="762"/>
        <end position="772"/>
    </location>
</feature>
<dbReference type="InterPro" id="IPR001623">
    <property type="entry name" value="DnaJ_domain"/>
</dbReference>
<dbReference type="EMBL" id="CAJNJA010016675">
    <property type="protein sequence ID" value="CAE7385762.1"/>
    <property type="molecule type" value="Genomic_DNA"/>
</dbReference>
<evidence type="ECO:0000256" key="1">
    <source>
        <dbReference type="SAM" id="MobiDB-lite"/>
    </source>
</evidence>
<evidence type="ECO:0000259" key="2">
    <source>
        <dbReference type="PROSITE" id="PS50076"/>
    </source>
</evidence>
<dbReference type="Pfam" id="PF00226">
    <property type="entry name" value="DnaJ"/>
    <property type="match status" value="1"/>
</dbReference>
<dbReference type="PROSITE" id="PS50076">
    <property type="entry name" value="DNAJ_2"/>
    <property type="match status" value="1"/>
</dbReference>
<dbReference type="PANTHER" id="PTHR43908">
    <property type="entry name" value="AT29763P-RELATED"/>
    <property type="match status" value="1"/>
</dbReference>
<comment type="caution">
    <text evidence="3">The sequence shown here is derived from an EMBL/GenBank/DDBJ whole genome shotgun (WGS) entry which is preliminary data.</text>
</comment>
<feature type="region of interest" description="Disordered" evidence="1">
    <location>
        <begin position="72"/>
        <end position="91"/>
    </location>
</feature>
<dbReference type="PROSITE" id="PS00636">
    <property type="entry name" value="DNAJ_1"/>
    <property type="match status" value="1"/>
</dbReference>
<feature type="domain" description="J" evidence="2">
    <location>
        <begin position="2"/>
        <end position="63"/>
    </location>
</feature>
<name>A0A812Q5M2_9DINO</name>
<dbReference type="AlphaFoldDB" id="A0A812Q5M2"/>
<dbReference type="InterPro" id="IPR051100">
    <property type="entry name" value="DnaJ_subfamily_B/C"/>
</dbReference>
<reference evidence="3" key="1">
    <citation type="submission" date="2021-02" db="EMBL/GenBank/DDBJ databases">
        <authorList>
            <person name="Dougan E. K."/>
            <person name="Rhodes N."/>
            <person name="Thang M."/>
            <person name="Chan C."/>
        </authorList>
    </citation>
    <scope>NUCLEOTIDE SEQUENCE</scope>
</reference>
<dbReference type="SMART" id="SM00271">
    <property type="entry name" value="DnaJ"/>
    <property type="match status" value="1"/>
</dbReference>
<dbReference type="Gene3D" id="1.10.287.110">
    <property type="entry name" value="DnaJ domain"/>
    <property type="match status" value="1"/>
</dbReference>
<dbReference type="SUPFAM" id="SSF46565">
    <property type="entry name" value="Chaperone J-domain"/>
    <property type="match status" value="1"/>
</dbReference>
<protein>
    <submittedName>
        <fullName evidence="3">DNAJ1 protein</fullName>
    </submittedName>
</protein>
<evidence type="ECO:0000313" key="4">
    <source>
        <dbReference type="Proteomes" id="UP000601435"/>
    </source>
</evidence>
<accession>A0A812Q5M2</accession>
<dbReference type="CDD" id="cd06257">
    <property type="entry name" value="DnaJ"/>
    <property type="match status" value="1"/>
</dbReference>
<feature type="compositionally biased region" description="Basic and acidic residues" evidence="1">
    <location>
        <begin position="802"/>
        <end position="815"/>
    </location>
</feature>
<feature type="region of interest" description="Disordered" evidence="1">
    <location>
        <begin position="688"/>
        <end position="740"/>
    </location>
</feature>
<dbReference type="GO" id="GO:0030544">
    <property type="term" value="F:Hsp70 protein binding"/>
    <property type="evidence" value="ECO:0007669"/>
    <property type="project" value="TreeGrafter"/>
</dbReference>
<feature type="region of interest" description="Disordered" evidence="1">
    <location>
        <begin position="761"/>
        <end position="826"/>
    </location>
</feature>
<dbReference type="OrthoDB" id="66964at2759"/>
<sequence>MTYYRELGLSWSASHRAVCTAYRQRALQTHPDKGGSHDAYVRVRQAFEVLSDQRLRADYDAGLRAAGEEDAERLAPSWTSTTASATGSECRSSEPLVLMGDTPWREAARTVVGMMDLPESAWAATLESWNVAGSSCTDRGRRRTFTATLPKSLPQCLLKVLLFEASTGPSKACPSDESNVQFSMYATLKKRTIGTSPSPATYDEFRQVPASGDSHLKVELRRKAGLVAAAAFLPSLPLLPVLQVDEKTSSAPSEREAFRVTWLPDPDELFQVVPWNSGEALDETYDADPELRLVLQFRVSIREAKKVLNGPFTHRLETALHLRNRLQQLLEMRGSSHDIGKEIRDAKTYEKKQKGLEKARQAAMLQEVLVVLEQLRREEGNKPVPLALPALPAPEPLELPAPAATQAAELTAQQGKEAEPEDSVDAVRATGSLGSQIPESQAEAAEVDGCVADCLLGERVSFLAALVTVSKVQNAIREAHDPRAQERHCSERRADRDVTWMLGLKEAANLLERQLPGINMSLCPRDGQCRLEKHEGAFYPGLLTICELVRVTTTSRRAYGASAGATKRQLANFRLADFGRTTARSKRGRVLPGGEHRELRMLQECLRTRRFALQIQHLDLSTLEMSSISKQDFQYMLGCLPNLVSVIFPSRGWAGTLQLRTFVNIAKSLKVSIGALKGDLMILRGAAQRSTDEARPTPLAITAGEATPPSRKRPRVEVAGAPPPRPRRSTRREAQADSDALGFRAAVEDVRRSSEARILPATSYSAPVNGQTLAPRPETHRSPDLQPAVQALRSGGLRRRKEITENQRDSRDRHAGSHSFWWPERR</sequence>
<evidence type="ECO:0000313" key="3">
    <source>
        <dbReference type="EMBL" id="CAE7385762.1"/>
    </source>
</evidence>
<dbReference type="GO" id="GO:0071218">
    <property type="term" value="P:cellular response to misfolded protein"/>
    <property type="evidence" value="ECO:0007669"/>
    <property type="project" value="TreeGrafter"/>
</dbReference>
<dbReference type="PANTHER" id="PTHR43908:SF3">
    <property type="entry name" value="AT29763P-RELATED"/>
    <property type="match status" value="1"/>
</dbReference>
<proteinExistence type="predicted"/>
<dbReference type="Proteomes" id="UP000601435">
    <property type="component" value="Unassembled WGS sequence"/>
</dbReference>
<feature type="compositionally biased region" description="Low complexity" evidence="1">
    <location>
        <begin position="75"/>
        <end position="88"/>
    </location>
</feature>
<dbReference type="InterPro" id="IPR036869">
    <property type="entry name" value="J_dom_sf"/>
</dbReference>